<dbReference type="eggNOG" id="ENOG502SSSR">
    <property type="taxonomic scope" value="Eukaryota"/>
</dbReference>
<dbReference type="EMBL" id="AP011946">
    <property type="protein sequence ID" value="BAM39386.1"/>
    <property type="molecule type" value="Genomic_DNA"/>
</dbReference>
<dbReference type="KEGG" id="tot:TOT_010000842"/>
<dbReference type="OMA" id="QNHKLTW"/>
<dbReference type="RefSeq" id="XP_009689687.1">
    <property type="nucleotide sequence ID" value="XM_009691392.1"/>
</dbReference>
<dbReference type="Pfam" id="PF23519">
    <property type="entry name" value="Microp_apicomplexa_10"/>
    <property type="match status" value="1"/>
</dbReference>
<accession>J4C2W2</accession>
<sequence>MFVISHFKHAFRAAHLPSTSLQKRYTYWPPPPDKRSPIIELPSGKKCFVFMGKRDCDGKLEPVLCFIDVNGNKLTWFNTEEVHQLDKLVSFSIINAIQTDRLESYFTLFESSANNS</sequence>
<gene>
    <name evidence="1" type="ORF">TOT_010000842</name>
</gene>
<dbReference type="InterPro" id="IPR056349">
    <property type="entry name" value="Microp_apicomplexa_10"/>
</dbReference>
<evidence type="ECO:0000313" key="2">
    <source>
        <dbReference type="Proteomes" id="UP000003786"/>
    </source>
</evidence>
<dbReference type="Proteomes" id="UP000003786">
    <property type="component" value="Chromosome 1"/>
</dbReference>
<keyword evidence="2" id="KW-1185">Reference proteome</keyword>
<dbReference type="GeneID" id="20713710"/>
<protein>
    <submittedName>
        <fullName evidence="1">Uncharacterized protein</fullName>
    </submittedName>
</protein>
<name>J4C2W2_THEOR</name>
<dbReference type="VEuPathDB" id="PiroplasmaDB:TOT_010000842"/>
<evidence type="ECO:0000313" key="1">
    <source>
        <dbReference type="EMBL" id="BAM39386.1"/>
    </source>
</evidence>
<organism evidence="1 2">
    <name type="scientific">Theileria orientalis strain Shintoku</name>
    <dbReference type="NCBI Taxonomy" id="869250"/>
    <lineage>
        <taxon>Eukaryota</taxon>
        <taxon>Sar</taxon>
        <taxon>Alveolata</taxon>
        <taxon>Apicomplexa</taxon>
        <taxon>Aconoidasida</taxon>
        <taxon>Piroplasmida</taxon>
        <taxon>Theileriidae</taxon>
        <taxon>Theileria</taxon>
    </lineage>
</organism>
<proteinExistence type="predicted"/>
<reference evidence="1 2" key="1">
    <citation type="journal article" date="2012" name="MBio">
        <title>Comparative genome analysis of three eukaryotic parasites with differing abilities to transform leukocytes reveals key mediators of Theileria-induced leukocyte transformation.</title>
        <authorList>
            <person name="Hayashida K."/>
            <person name="Hara Y."/>
            <person name="Abe T."/>
            <person name="Yamasaki C."/>
            <person name="Toyoda A."/>
            <person name="Kosuge T."/>
            <person name="Suzuki Y."/>
            <person name="Sato Y."/>
            <person name="Kawashima S."/>
            <person name="Katayama T."/>
            <person name="Wakaguri H."/>
            <person name="Inoue N."/>
            <person name="Homma K."/>
            <person name="Tada-Umezaki M."/>
            <person name="Yagi Y."/>
            <person name="Fujii Y."/>
            <person name="Habara T."/>
            <person name="Kanehisa M."/>
            <person name="Watanabe H."/>
            <person name="Ito K."/>
            <person name="Gojobori T."/>
            <person name="Sugawara H."/>
            <person name="Imanishi T."/>
            <person name="Weir W."/>
            <person name="Gardner M."/>
            <person name="Pain A."/>
            <person name="Shiels B."/>
            <person name="Hattori M."/>
            <person name="Nene V."/>
            <person name="Sugimoto C."/>
        </authorList>
    </citation>
    <scope>NUCLEOTIDE SEQUENCE [LARGE SCALE GENOMIC DNA]</scope>
    <source>
        <strain evidence="1 2">Shintoku</strain>
    </source>
</reference>
<dbReference type="OrthoDB" id="359083at2759"/>
<dbReference type="AlphaFoldDB" id="J4C2W2"/>